<dbReference type="KEGG" id="taqu:KDW03_02855"/>
<evidence type="ECO:0000313" key="2">
    <source>
        <dbReference type="EMBL" id="URA10760.1"/>
    </source>
</evidence>
<protein>
    <submittedName>
        <fullName evidence="2">Motility associated factor glycosyltransferase family protein</fullName>
    </submittedName>
</protein>
<gene>
    <name evidence="2" type="ORF">KDW03_02855</name>
</gene>
<organism evidence="2 3">
    <name type="scientific">Thermospira aquatica</name>
    <dbReference type="NCBI Taxonomy" id="2828656"/>
    <lineage>
        <taxon>Bacteria</taxon>
        <taxon>Pseudomonadati</taxon>
        <taxon>Spirochaetota</taxon>
        <taxon>Spirochaetia</taxon>
        <taxon>Brevinematales</taxon>
        <taxon>Thermospiraceae</taxon>
        <taxon>Thermospira</taxon>
    </lineage>
</organism>
<feature type="domain" description="6-hydroxymethylpterin diphosphokinase MptE-like" evidence="1">
    <location>
        <begin position="146"/>
        <end position="306"/>
    </location>
</feature>
<dbReference type="PANTHER" id="PTHR41786">
    <property type="entry name" value="MOTILITY ACCESSORY FACTOR MAF"/>
    <property type="match status" value="1"/>
</dbReference>
<dbReference type="InterPro" id="IPR002826">
    <property type="entry name" value="MptE-like"/>
</dbReference>
<name>A0AAX3BER6_9SPIR</name>
<dbReference type="AlphaFoldDB" id="A0AAX3BER6"/>
<evidence type="ECO:0000313" key="3">
    <source>
        <dbReference type="Proteomes" id="UP001056539"/>
    </source>
</evidence>
<dbReference type="EMBL" id="CP073355">
    <property type="protein sequence ID" value="URA10760.1"/>
    <property type="molecule type" value="Genomic_DNA"/>
</dbReference>
<keyword evidence="3" id="KW-1185">Reference proteome</keyword>
<reference evidence="2" key="1">
    <citation type="submission" date="2021-04" db="EMBL/GenBank/DDBJ databases">
        <authorList>
            <person name="Postec A."/>
        </authorList>
    </citation>
    <scope>NUCLEOTIDE SEQUENCE</scope>
    <source>
        <strain evidence="2">F1F22</strain>
    </source>
</reference>
<accession>A0AAX3BER6</accession>
<dbReference type="PANTHER" id="PTHR41786:SF1">
    <property type="entry name" value="6-HYDROXYMETHYLPTERIN DIPHOSPHOKINASE MPTE-LIKE DOMAIN-CONTAINING PROTEIN"/>
    <property type="match status" value="1"/>
</dbReference>
<proteinExistence type="predicted"/>
<sequence>MQIEIGEEKFRFVKIEGRYLYSPYNPFREIERTFQNLPSVERPFFVVFGSAQGHVVEFLLNQGYEAKDIWVTEPHPDLEAWSREHIGFAMEGTLASRLILLNEEIFLSLNTFFTFQTFLHHYEIVLTQTIENIKVTAFFSKLWWINFVRNLSMVSQREVYKIPSHFTPYDIPILVTASGPSLTTLLESIFEWYQAGGKILACLSSWPTLASANIVPWGVVVSDAGVGNILHAQNLPHEVIVFASVYANSALLSSLPQRIVYYDIDKEESSPSFMLSQPSVVLDALTLAKRLFTGEIYIAGLDLGYTLRGTHARGNMVALRQELLCSRLYPVETEKIGFLKRKDIQQFNDHVWTTPSFQLIKQEIEKIFPDVHILHPIQPWKNPIRETLPIPSPLKREITFEKMGDVTPLLHKAKTYLETSNTTVYLREDLLEMPRETVKNYLLYKLLE</sequence>
<evidence type="ECO:0000259" key="1">
    <source>
        <dbReference type="Pfam" id="PF01973"/>
    </source>
</evidence>
<dbReference type="RefSeq" id="WP_271435887.1">
    <property type="nucleotide sequence ID" value="NZ_CP073355.1"/>
</dbReference>
<reference evidence="2" key="2">
    <citation type="submission" date="2022-06" db="EMBL/GenBank/DDBJ databases">
        <title>Thermospira aquatica gen. nov., sp. nov.</title>
        <authorList>
            <person name="Ben Ali Gam Z."/>
            <person name="Labat M."/>
        </authorList>
    </citation>
    <scope>NUCLEOTIDE SEQUENCE</scope>
    <source>
        <strain evidence="2">F1F22</strain>
    </source>
</reference>
<dbReference type="Pfam" id="PF01973">
    <property type="entry name" value="MptE-like"/>
    <property type="match status" value="1"/>
</dbReference>
<dbReference type="Proteomes" id="UP001056539">
    <property type="component" value="Chromosome"/>
</dbReference>